<dbReference type="OrthoDB" id="6003696at2"/>
<dbReference type="InterPro" id="IPR002818">
    <property type="entry name" value="DJ-1/PfpI"/>
</dbReference>
<evidence type="ECO:0000313" key="3">
    <source>
        <dbReference type="Proteomes" id="UP000029914"/>
    </source>
</evidence>
<evidence type="ECO:0000259" key="1">
    <source>
        <dbReference type="Pfam" id="PF01965"/>
    </source>
</evidence>
<gene>
    <name evidence="2" type="ORF">CDOO_09340</name>
</gene>
<name>A0A097IH35_9CORY</name>
<feature type="domain" description="DJ-1/PfpI" evidence="1">
    <location>
        <begin position="3"/>
        <end position="109"/>
    </location>
</feature>
<dbReference type="RefSeq" id="WP_018020887.1">
    <property type="nucleotide sequence ID" value="NZ_AQUX01000001.1"/>
</dbReference>
<dbReference type="AlphaFoldDB" id="A0A097IH35"/>
<evidence type="ECO:0000313" key="2">
    <source>
        <dbReference type="EMBL" id="AIT61446.1"/>
    </source>
</evidence>
<dbReference type="eggNOG" id="COG0693">
    <property type="taxonomic scope" value="Bacteria"/>
</dbReference>
<dbReference type="KEGG" id="cdo:CDOO_09340"/>
<dbReference type="STRING" id="558173.CDOO_09340"/>
<proteinExistence type="predicted"/>
<dbReference type="Proteomes" id="UP000029914">
    <property type="component" value="Chromosome"/>
</dbReference>
<dbReference type="HOGENOM" id="CLU_1913526_0_0_11"/>
<sequence length="132" mass="13771">MTRIALYCTDTMIDSTYAHLLVDLARAGGELVLVGDGLDTVRSLGGLPVTPEADLGAVTALGVDVLVVPGADSYVRGHERLVRTLREVRLRGIPVAAIGAALVLERAGLGEDPAVITDDDPARFAARVLRAG</sequence>
<keyword evidence="3" id="KW-1185">Reference proteome</keyword>
<reference evidence="2 3" key="1">
    <citation type="submission" date="2013-09" db="EMBL/GenBank/DDBJ databases">
        <title>Complete genome sequence of Corynebacterium doosanense CAU 212(T) (=DSM 45436(T)), isolated from activated sludge.</title>
        <authorList>
            <person name="Schaffert L."/>
            <person name="Albersmeier A."/>
            <person name="Kalinowski J."/>
            <person name="Ruckert C."/>
        </authorList>
    </citation>
    <scope>NUCLEOTIDE SEQUENCE [LARGE SCALE GENOMIC DNA]</scope>
    <source>
        <strain evidence="2 3">CAU 212</strain>
    </source>
</reference>
<accession>A0A097IH35</accession>
<dbReference type="Pfam" id="PF01965">
    <property type="entry name" value="DJ-1_PfpI"/>
    <property type="match status" value="1"/>
</dbReference>
<organism evidence="2 3">
    <name type="scientific">Corynebacterium doosanense CAU 212 = DSM 45436</name>
    <dbReference type="NCBI Taxonomy" id="558173"/>
    <lineage>
        <taxon>Bacteria</taxon>
        <taxon>Bacillati</taxon>
        <taxon>Actinomycetota</taxon>
        <taxon>Actinomycetes</taxon>
        <taxon>Mycobacteriales</taxon>
        <taxon>Corynebacteriaceae</taxon>
        <taxon>Corynebacterium</taxon>
    </lineage>
</organism>
<dbReference type="EMBL" id="CP006764">
    <property type="protein sequence ID" value="AIT61446.1"/>
    <property type="molecule type" value="Genomic_DNA"/>
</dbReference>
<dbReference type="SUPFAM" id="SSF52317">
    <property type="entry name" value="Class I glutamine amidotransferase-like"/>
    <property type="match status" value="1"/>
</dbReference>
<dbReference type="Gene3D" id="3.40.50.880">
    <property type="match status" value="1"/>
</dbReference>
<protein>
    <submittedName>
        <fullName evidence="2">Thiamine biosynthesis protein ThiJ</fullName>
    </submittedName>
</protein>
<dbReference type="InterPro" id="IPR029062">
    <property type="entry name" value="Class_I_gatase-like"/>
</dbReference>